<feature type="signal peptide" evidence="1">
    <location>
        <begin position="1"/>
        <end position="22"/>
    </location>
</feature>
<evidence type="ECO:0000313" key="2">
    <source>
        <dbReference type="EMBL" id="EGP92707.1"/>
    </source>
</evidence>
<keyword evidence="1" id="KW-0732">Signal</keyword>
<dbReference type="RefSeq" id="XP_003857731.1">
    <property type="nucleotide sequence ID" value="XM_003857683.1"/>
</dbReference>
<proteinExistence type="predicted"/>
<evidence type="ECO:0000313" key="3">
    <source>
        <dbReference type="Proteomes" id="UP000008062"/>
    </source>
</evidence>
<accession>F9WYP6</accession>
<evidence type="ECO:0008006" key="4">
    <source>
        <dbReference type="Google" id="ProtNLM"/>
    </source>
</evidence>
<gene>
    <name evidence="2" type="ORF">MYCGRDRAFT_102031</name>
</gene>
<keyword evidence="3" id="KW-1185">Reference proteome</keyword>
<reference evidence="2 3" key="1">
    <citation type="journal article" date="2011" name="PLoS Genet.">
        <title>Finished genome of the fungal wheat pathogen Mycosphaerella graminicola reveals dispensome structure, chromosome plasticity, and stealth pathogenesis.</title>
        <authorList>
            <person name="Goodwin S.B."/>
            <person name="Ben M'barek S."/>
            <person name="Dhillon B."/>
            <person name="Wittenberg A.H.J."/>
            <person name="Crane C.F."/>
            <person name="Hane J.K."/>
            <person name="Foster A.J."/>
            <person name="Van der Lee T.A.J."/>
            <person name="Grimwood J."/>
            <person name="Aerts A."/>
            <person name="Antoniw J."/>
            <person name="Bailey A."/>
            <person name="Bluhm B."/>
            <person name="Bowler J."/>
            <person name="Bristow J."/>
            <person name="van der Burgt A."/>
            <person name="Canto-Canche B."/>
            <person name="Churchill A.C.L."/>
            <person name="Conde-Ferraez L."/>
            <person name="Cools H.J."/>
            <person name="Coutinho P.M."/>
            <person name="Csukai M."/>
            <person name="Dehal P."/>
            <person name="De Wit P."/>
            <person name="Donzelli B."/>
            <person name="van de Geest H.C."/>
            <person name="van Ham R.C.H.J."/>
            <person name="Hammond-Kosack K.E."/>
            <person name="Henrissat B."/>
            <person name="Kilian A."/>
            <person name="Kobayashi A.K."/>
            <person name="Koopmann E."/>
            <person name="Kourmpetis Y."/>
            <person name="Kuzniar A."/>
            <person name="Lindquist E."/>
            <person name="Lombard V."/>
            <person name="Maliepaard C."/>
            <person name="Martins N."/>
            <person name="Mehrabi R."/>
            <person name="Nap J.P.H."/>
            <person name="Ponomarenko A."/>
            <person name="Rudd J.J."/>
            <person name="Salamov A."/>
            <person name="Schmutz J."/>
            <person name="Schouten H.J."/>
            <person name="Shapiro H."/>
            <person name="Stergiopoulos I."/>
            <person name="Torriani S.F.F."/>
            <person name="Tu H."/>
            <person name="de Vries R.P."/>
            <person name="Waalwijk C."/>
            <person name="Ware S.B."/>
            <person name="Wiebenga A."/>
            <person name="Zwiers L.-H."/>
            <person name="Oliver R.P."/>
            <person name="Grigoriev I.V."/>
            <person name="Kema G.H.J."/>
        </authorList>
    </citation>
    <scope>NUCLEOTIDE SEQUENCE [LARGE SCALE GENOMIC DNA]</scope>
    <source>
        <strain evidence="3">CBS 115943 / IPO323</strain>
    </source>
</reference>
<dbReference type="Proteomes" id="UP000008062">
    <property type="component" value="Chromosome 1"/>
</dbReference>
<dbReference type="HOGENOM" id="CLU_2446845_0_0_1"/>
<dbReference type="EMBL" id="CM001196">
    <property type="protein sequence ID" value="EGP92707.1"/>
    <property type="molecule type" value="Genomic_DNA"/>
</dbReference>
<dbReference type="KEGG" id="ztr:MYCGRDRAFT_102031"/>
<organism evidence="2 3">
    <name type="scientific">Zymoseptoria tritici (strain CBS 115943 / IPO323)</name>
    <name type="common">Speckled leaf blotch fungus</name>
    <name type="synonym">Septoria tritici</name>
    <dbReference type="NCBI Taxonomy" id="336722"/>
    <lineage>
        <taxon>Eukaryota</taxon>
        <taxon>Fungi</taxon>
        <taxon>Dikarya</taxon>
        <taxon>Ascomycota</taxon>
        <taxon>Pezizomycotina</taxon>
        <taxon>Dothideomycetes</taxon>
        <taxon>Dothideomycetidae</taxon>
        <taxon>Mycosphaerellales</taxon>
        <taxon>Mycosphaerellaceae</taxon>
        <taxon>Zymoseptoria</taxon>
    </lineage>
</organism>
<name>F9WYP6_ZYMTI</name>
<protein>
    <recommendedName>
        <fullName evidence="4">Secreted protein</fullName>
    </recommendedName>
</protein>
<evidence type="ECO:0000256" key="1">
    <source>
        <dbReference type="SAM" id="SignalP"/>
    </source>
</evidence>
<sequence length="90" mass="9378">QIPIVHLHFLNIFSLLLPSSLGCGSNCVCLGADGKSECSAFVAGVLPQGLRLPCPSIALLACAPPVEYVDSLRSSSCAETSDADQCTVLW</sequence>
<feature type="chain" id="PRO_5003389796" description="Secreted protein" evidence="1">
    <location>
        <begin position="23"/>
        <end position="90"/>
    </location>
</feature>
<dbReference type="InParanoid" id="F9WYP6"/>
<feature type="non-terminal residue" evidence="2">
    <location>
        <position position="1"/>
    </location>
</feature>
<dbReference type="AlphaFoldDB" id="F9WYP6"/>
<dbReference type="GeneID" id="13403848"/>